<protein>
    <recommendedName>
        <fullName evidence="3">EamA domain-containing protein</fullName>
    </recommendedName>
</protein>
<dbReference type="GO" id="GO:0016020">
    <property type="term" value="C:membrane"/>
    <property type="evidence" value="ECO:0007669"/>
    <property type="project" value="InterPro"/>
</dbReference>
<keyword evidence="2" id="KW-0472">Membrane</keyword>
<feature type="transmembrane region" description="Helical" evidence="2">
    <location>
        <begin position="214"/>
        <end position="234"/>
    </location>
</feature>
<dbReference type="Pfam" id="PF00892">
    <property type="entry name" value="EamA"/>
    <property type="match status" value="1"/>
</dbReference>
<feature type="domain" description="EamA" evidence="3">
    <location>
        <begin position="3"/>
        <end position="132"/>
    </location>
</feature>
<dbReference type="AlphaFoldDB" id="A0AAU7ARU3"/>
<organism evidence="4">
    <name type="scientific">Paraconexibacter sp. AEG42_29</name>
    <dbReference type="NCBI Taxonomy" id="2997339"/>
    <lineage>
        <taxon>Bacteria</taxon>
        <taxon>Bacillati</taxon>
        <taxon>Actinomycetota</taxon>
        <taxon>Thermoleophilia</taxon>
        <taxon>Solirubrobacterales</taxon>
        <taxon>Paraconexibacteraceae</taxon>
        <taxon>Paraconexibacter</taxon>
    </lineage>
</organism>
<reference evidence="4" key="1">
    <citation type="submission" date="2022-12" db="EMBL/GenBank/DDBJ databases">
        <title>Paraconexibacter alkalitolerans sp. nov. and Baekduia alba sp. nov., isolated from soil and emended description of the genera Paraconexibacter (Chun et al., 2020) and Baekduia (An et al., 2020).</title>
        <authorList>
            <person name="Vieira S."/>
            <person name="Huber K.J."/>
            <person name="Geppert A."/>
            <person name="Wolf J."/>
            <person name="Neumann-Schaal M."/>
            <person name="Muesken M."/>
            <person name="Overmann J."/>
        </authorList>
    </citation>
    <scope>NUCLEOTIDE SEQUENCE</scope>
    <source>
        <strain evidence="4">AEG42_29</strain>
    </source>
</reference>
<feature type="transmembrane region" description="Helical" evidence="2">
    <location>
        <begin position="89"/>
        <end position="108"/>
    </location>
</feature>
<feature type="transmembrane region" description="Helical" evidence="2">
    <location>
        <begin position="241"/>
        <end position="262"/>
    </location>
</feature>
<feature type="transmembrane region" description="Helical" evidence="2">
    <location>
        <begin position="63"/>
        <end position="83"/>
    </location>
</feature>
<evidence type="ECO:0000313" key="4">
    <source>
        <dbReference type="EMBL" id="XAY04206.1"/>
    </source>
</evidence>
<dbReference type="EMBL" id="CP114014">
    <property type="protein sequence ID" value="XAY04206.1"/>
    <property type="molecule type" value="Genomic_DNA"/>
</dbReference>
<sequence length="288" mass="28164">MGAILGGTGAAVAWAFASVCAARSSRAVGPQVALAWVMVVGLALLLPLLAFSAAPDVSGMTAVWLLSSGVANIGGLLVTYRALQAGPVGVVAPIVAAEGGVTAVIAVLAGQSLGAVQAVALASVLVGVVMVAWQVDPPEVADPVPGGEHPQDIRRAALLATAGALIFGVGLYTTGRAGDEVPVAWAVLPARLIGVLVLSVPLALAGRMGVPRSIVPFVAAGGCLEVIGFICFTVGSGSSIAVAAVLASLTGAVAAGLGRIFYAERLTARQLAGVAVLVAAVGTLGALT</sequence>
<feature type="transmembrane region" description="Helical" evidence="2">
    <location>
        <begin position="184"/>
        <end position="208"/>
    </location>
</feature>
<evidence type="ECO:0000256" key="1">
    <source>
        <dbReference type="ARBA" id="ARBA00007362"/>
    </source>
</evidence>
<feature type="transmembrane region" description="Helical" evidence="2">
    <location>
        <begin position="153"/>
        <end position="172"/>
    </location>
</feature>
<name>A0AAU7ARU3_9ACTN</name>
<accession>A0AAU7ARU3</accession>
<keyword evidence="2" id="KW-1133">Transmembrane helix</keyword>
<feature type="transmembrane region" description="Helical" evidence="2">
    <location>
        <begin position="115"/>
        <end position="133"/>
    </location>
</feature>
<keyword evidence="2" id="KW-0812">Transmembrane</keyword>
<proteinExistence type="inferred from homology"/>
<dbReference type="KEGG" id="parq:DSM112329_01036"/>
<feature type="transmembrane region" description="Helical" evidence="2">
    <location>
        <begin position="268"/>
        <end position="287"/>
    </location>
</feature>
<dbReference type="InterPro" id="IPR037185">
    <property type="entry name" value="EmrE-like"/>
</dbReference>
<evidence type="ECO:0000259" key="3">
    <source>
        <dbReference type="Pfam" id="PF00892"/>
    </source>
</evidence>
<feature type="transmembrane region" description="Helical" evidence="2">
    <location>
        <begin position="32"/>
        <end position="51"/>
    </location>
</feature>
<dbReference type="SUPFAM" id="SSF103481">
    <property type="entry name" value="Multidrug resistance efflux transporter EmrE"/>
    <property type="match status" value="2"/>
</dbReference>
<comment type="similarity">
    <text evidence="1">Belongs to the EamA transporter family.</text>
</comment>
<evidence type="ECO:0000256" key="2">
    <source>
        <dbReference type="SAM" id="Phobius"/>
    </source>
</evidence>
<gene>
    <name evidence="4" type="ORF">DSM112329_01036</name>
</gene>
<dbReference type="InterPro" id="IPR000620">
    <property type="entry name" value="EamA_dom"/>
</dbReference>
<dbReference type="RefSeq" id="WP_354700749.1">
    <property type="nucleotide sequence ID" value="NZ_CP114014.1"/>
</dbReference>